<dbReference type="PANTHER" id="PTHR46401:SF2">
    <property type="entry name" value="GLYCOSYLTRANSFERASE WBBK-RELATED"/>
    <property type="match status" value="1"/>
</dbReference>
<evidence type="ECO:0000256" key="1">
    <source>
        <dbReference type="ARBA" id="ARBA00022679"/>
    </source>
</evidence>
<proteinExistence type="predicted"/>
<dbReference type="SUPFAM" id="SSF53756">
    <property type="entry name" value="UDP-Glycosyltransferase/glycogen phosphorylase"/>
    <property type="match status" value="1"/>
</dbReference>
<dbReference type="InterPro" id="IPR001296">
    <property type="entry name" value="Glyco_trans_1"/>
</dbReference>
<feature type="domain" description="Glycosyl transferase family 1" evidence="2">
    <location>
        <begin position="215"/>
        <end position="344"/>
    </location>
</feature>
<name>A0A7Y7IT48_9PROT</name>
<dbReference type="PANTHER" id="PTHR46401">
    <property type="entry name" value="GLYCOSYLTRANSFERASE WBBK-RELATED"/>
    <property type="match status" value="1"/>
</dbReference>
<dbReference type="Gene3D" id="3.40.50.2000">
    <property type="entry name" value="Glycogen Phosphorylase B"/>
    <property type="match status" value="1"/>
</dbReference>
<protein>
    <submittedName>
        <fullName evidence="3">Glycosyltransferase family 4 protein</fullName>
    </submittedName>
</protein>
<sequence length="425" mass="47384">MHAMLPIFLDVSRLLSRAGASVPTGIDRVEIEYATFLLDAYPQQTHFVAYHPIAGLSHLPFQRTASFVRDLANIWQHGASQAASMIWRARRLLHRAPLERRPGPAGGVYLLLSHHHLIQTGAIERFIARSGLRFVPMVHDLIPIEFPEYARPREPARHTRRIRTVARLADGVIVPSAYVRDGLRPFMTEQGNDRPIEIIPHGLHIHVAAQPAAATASRDDPPYFVCLGTIEPRKNHLLLLNIWRRLAETHGTRAPKLILIGKRGWENENIIDMLERCPALQNLVEEHGSASDRDVATYLSRARALLLPSFTEGYGLPLVEALALGVPCICSNVPVFREVAGDSATYIDPIDGPGWQAEIERRSFERPALGSSPPPPERISRNWHDQAARGVAFALDIAAEQSDHHARVALSPTRFPRLVRVADPV</sequence>
<dbReference type="CDD" id="cd03809">
    <property type="entry name" value="GT4_MtfB-like"/>
    <property type="match status" value="1"/>
</dbReference>
<evidence type="ECO:0000313" key="3">
    <source>
        <dbReference type="EMBL" id="NVN09830.1"/>
    </source>
</evidence>
<reference evidence="3 4" key="1">
    <citation type="submission" date="2020-06" db="EMBL/GenBank/DDBJ databases">
        <title>Description of novel acetic acid bacteria.</title>
        <authorList>
            <person name="Sombolestani A."/>
        </authorList>
    </citation>
    <scope>NUCLEOTIDE SEQUENCE [LARGE SCALE GENOMIC DNA]</scope>
    <source>
        <strain evidence="3 4">LMG 31431</strain>
    </source>
</reference>
<evidence type="ECO:0000259" key="2">
    <source>
        <dbReference type="Pfam" id="PF00534"/>
    </source>
</evidence>
<gene>
    <name evidence="3" type="ORF">HUK84_01480</name>
</gene>
<organism evidence="3 4">
    <name type="scientific">Nguyenibacter vanlangensis</name>
    <dbReference type="NCBI Taxonomy" id="1216886"/>
    <lineage>
        <taxon>Bacteria</taxon>
        <taxon>Pseudomonadati</taxon>
        <taxon>Pseudomonadota</taxon>
        <taxon>Alphaproteobacteria</taxon>
        <taxon>Acetobacterales</taxon>
        <taxon>Acetobacteraceae</taxon>
        <taxon>Nguyenibacter</taxon>
    </lineage>
</organism>
<accession>A0A7Y7IT48</accession>
<keyword evidence="1 3" id="KW-0808">Transferase</keyword>
<comment type="caution">
    <text evidence="3">The sequence shown here is derived from an EMBL/GenBank/DDBJ whole genome shotgun (WGS) entry which is preliminary data.</text>
</comment>
<dbReference type="Pfam" id="PF00534">
    <property type="entry name" value="Glycos_transf_1"/>
    <property type="match status" value="1"/>
</dbReference>
<dbReference type="EMBL" id="JABXXP010000006">
    <property type="protein sequence ID" value="NVN09830.1"/>
    <property type="molecule type" value="Genomic_DNA"/>
</dbReference>
<dbReference type="GO" id="GO:0016757">
    <property type="term" value="F:glycosyltransferase activity"/>
    <property type="evidence" value="ECO:0007669"/>
    <property type="project" value="InterPro"/>
</dbReference>
<dbReference type="Proteomes" id="UP000534870">
    <property type="component" value="Unassembled WGS sequence"/>
</dbReference>
<dbReference type="AlphaFoldDB" id="A0A7Y7IT48"/>
<evidence type="ECO:0000313" key="4">
    <source>
        <dbReference type="Proteomes" id="UP000534870"/>
    </source>
</evidence>